<keyword evidence="3 6" id="KW-0489">Methyltransferase</keyword>
<dbReference type="EMBL" id="LGKN01000006">
    <property type="protein sequence ID" value="KPL87208.1"/>
    <property type="molecule type" value="Genomic_DNA"/>
</dbReference>
<evidence type="ECO:0000313" key="10">
    <source>
        <dbReference type="Proteomes" id="UP000050502"/>
    </source>
</evidence>
<feature type="binding site" evidence="6">
    <location>
        <position position="77"/>
    </location>
    <ligand>
        <name>S-adenosyl-L-methionine</name>
        <dbReference type="ChEBI" id="CHEBI:59789"/>
    </ligand>
</feature>
<evidence type="ECO:0000256" key="5">
    <source>
        <dbReference type="ARBA" id="ARBA00022691"/>
    </source>
</evidence>
<dbReference type="InterPro" id="IPR002903">
    <property type="entry name" value="RsmH"/>
</dbReference>
<sequence>MHQPVLYAEVLDALQPKSGGAYIDGTVGAGGHAEGILERSAPDGRLLGLDQDPTALETAAQRLARFGERVVLVRRNFRFLRDVAEAHGFVGVDGILLDLGYSSLQIDDPSRGLSFRADAPLDMRLDPDAPLTAADLVNTLPEDELADLIYRYGEERRSRRIARAIVQARPIRTARELGDLIEKTVGRRRGQRIHPATRTFQALRIAVNDELGALEAVLPQAIALLRSGGRLAVISFHSLEDRIVKHFFKQEATDCLCPPHVLVCECGHKARVRLVTRKPIVPTAAEIERNPRARSAKLRVVEKL</sequence>
<comment type="function">
    <text evidence="6">Specifically methylates the N4 position of cytidine in position 1402 (C1402) of 16S rRNA.</text>
</comment>
<dbReference type="Gene3D" id="1.10.150.170">
    <property type="entry name" value="Putative methyltransferase TM0872, insert domain"/>
    <property type="match status" value="1"/>
</dbReference>
<dbReference type="FunCoup" id="A0A0M8KB42">
    <property type="interactions" value="415"/>
</dbReference>
<dbReference type="InterPro" id="IPR023397">
    <property type="entry name" value="SAM-dep_MeTrfase_MraW_recog"/>
</dbReference>
<evidence type="ECO:0000256" key="6">
    <source>
        <dbReference type="HAMAP-Rule" id="MF_01007"/>
    </source>
</evidence>
<comment type="subcellular location">
    <subcellularLocation>
        <location evidence="6">Cytoplasm</location>
    </subcellularLocation>
</comment>
<feature type="binding site" evidence="6">
    <location>
        <begin position="30"/>
        <end position="32"/>
    </location>
    <ligand>
        <name>S-adenosyl-L-methionine</name>
        <dbReference type="ChEBI" id="CHEBI:59789"/>
    </ligand>
</feature>
<evidence type="ECO:0000256" key="2">
    <source>
        <dbReference type="ARBA" id="ARBA00022552"/>
    </source>
</evidence>
<dbReference type="Proteomes" id="UP000037784">
    <property type="component" value="Unassembled WGS sequence"/>
</dbReference>
<dbReference type="RefSeq" id="WP_054494341.1">
    <property type="nucleotide sequence ID" value="NZ_BBZA01000292.1"/>
</dbReference>
<evidence type="ECO:0000313" key="8">
    <source>
        <dbReference type="EMBL" id="KPL87208.1"/>
    </source>
</evidence>
<evidence type="ECO:0000256" key="3">
    <source>
        <dbReference type="ARBA" id="ARBA00022603"/>
    </source>
</evidence>
<gene>
    <name evidence="7" type="primary">mraW</name>
    <name evidence="6" type="synonym">rsmH</name>
    <name evidence="7" type="ORF">ARMA_3044</name>
    <name evidence="8" type="ORF">SE16_11890</name>
</gene>
<dbReference type="Proteomes" id="UP000050502">
    <property type="component" value="Unassembled WGS sequence"/>
</dbReference>
<evidence type="ECO:0000313" key="7">
    <source>
        <dbReference type="EMBL" id="GAP64621.1"/>
    </source>
</evidence>
<dbReference type="PANTHER" id="PTHR11265">
    <property type="entry name" value="S-ADENOSYL-METHYLTRANSFERASE MRAW"/>
    <property type="match status" value="1"/>
</dbReference>
<dbReference type="STRING" id="872965.SE16_11890"/>
<dbReference type="SUPFAM" id="SSF81799">
    <property type="entry name" value="Putative methyltransferase TM0872, insert domain"/>
    <property type="match status" value="1"/>
</dbReference>
<dbReference type="PATRIC" id="fig|872965.6.peg.2839"/>
<keyword evidence="2 6" id="KW-0698">rRNA processing</keyword>
<feature type="binding site" evidence="6">
    <location>
        <position position="50"/>
    </location>
    <ligand>
        <name>S-adenosyl-L-methionine</name>
        <dbReference type="ChEBI" id="CHEBI:59789"/>
    </ligand>
</feature>
<dbReference type="InterPro" id="IPR029063">
    <property type="entry name" value="SAM-dependent_MTases_sf"/>
</dbReference>
<accession>A0A0M8KB42</accession>
<dbReference type="Pfam" id="PF01795">
    <property type="entry name" value="Methyltransf_5"/>
    <property type="match status" value="1"/>
</dbReference>
<feature type="binding site" evidence="6">
    <location>
        <position position="98"/>
    </location>
    <ligand>
        <name>S-adenosyl-L-methionine</name>
        <dbReference type="ChEBI" id="CHEBI:59789"/>
    </ligand>
</feature>
<dbReference type="PIRSF" id="PIRSF004486">
    <property type="entry name" value="MraW"/>
    <property type="match status" value="1"/>
</dbReference>
<comment type="caution">
    <text evidence="7">The sequence shown here is derived from an EMBL/GenBank/DDBJ whole genome shotgun (WGS) entry which is preliminary data.</text>
</comment>
<dbReference type="AlphaFoldDB" id="A0A0M8KB42"/>
<reference evidence="8 10" key="2">
    <citation type="submission" date="2015-07" db="EMBL/GenBank/DDBJ databases">
        <title>Whole genome sequence of Ardenticatena maritima DSM 23922.</title>
        <authorList>
            <person name="Hemp J."/>
            <person name="Ward L.M."/>
            <person name="Pace L.A."/>
            <person name="Fischer W.W."/>
        </authorList>
    </citation>
    <scope>NUCLEOTIDE SEQUENCE [LARGE SCALE GENOMIC DNA]</scope>
    <source>
        <strain evidence="8 10">110S</strain>
    </source>
</reference>
<dbReference type="SUPFAM" id="SSF53335">
    <property type="entry name" value="S-adenosyl-L-methionine-dependent methyltransferases"/>
    <property type="match status" value="1"/>
</dbReference>
<dbReference type="HAMAP" id="MF_01007">
    <property type="entry name" value="16SrRNA_methyltr_H"/>
    <property type="match status" value="1"/>
</dbReference>
<dbReference type="GO" id="GO:0005737">
    <property type="term" value="C:cytoplasm"/>
    <property type="evidence" value="ECO:0007669"/>
    <property type="project" value="UniProtKB-SubCell"/>
</dbReference>
<keyword evidence="6" id="KW-0963">Cytoplasm</keyword>
<evidence type="ECO:0000256" key="4">
    <source>
        <dbReference type="ARBA" id="ARBA00022679"/>
    </source>
</evidence>
<dbReference type="GO" id="GO:0071424">
    <property type="term" value="F:rRNA (cytosine-N4-)-methyltransferase activity"/>
    <property type="evidence" value="ECO:0007669"/>
    <property type="project" value="UniProtKB-UniRule"/>
</dbReference>
<dbReference type="PANTHER" id="PTHR11265:SF0">
    <property type="entry name" value="12S RRNA N4-METHYLCYTIDINE METHYLTRANSFERASE"/>
    <property type="match status" value="1"/>
</dbReference>
<keyword evidence="9" id="KW-1185">Reference proteome</keyword>
<proteinExistence type="inferred from homology"/>
<comment type="catalytic activity">
    <reaction evidence="6">
        <text>cytidine(1402) in 16S rRNA + S-adenosyl-L-methionine = N(4)-methylcytidine(1402) in 16S rRNA + S-adenosyl-L-homocysteine + H(+)</text>
        <dbReference type="Rhea" id="RHEA:42928"/>
        <dbReference type="Rhea" id="RHEA-COMP:10286"/>
        <dbReference type="Rhea" id="RHEA-COMP:10287"/>
        <dbReference type="ChEBI" id="CHEBI:15378"/>
        <dbReference type="ChEBI" id="CHEBI:57856"/>
        <dbReference type="ChEBI" id="CHEBI:59789"/>
        <dbReference type="ChEBI" id="CHEBI:74506"/>
        <dbReference type="ChEBI" id="CHEBI:82748"/>
        <dbReference type="EC" id="2.1.1.199"/>
    </reaction>
</comment>
<evidence type="ECO:0000313" key="9">
    <source>
        <dbReference type="Proteomes" id="UP000037784"/>
    </source>
</evidence>
<reference evidence="7 9" key="1">
    <citation type="journal article" date="2015" name="Genome Announc.">
        <title>Draft Genome Sequence of a Heterotrophic Facultative Anaerobic Thermophilic Bacterium, Ardenticatena maritima Strain 110ST.</title>
        <authorList>
            <person name="Kawaichi S."/>
            <person name="Yoshida T."/>
            <person name="Sako Y."/>
            <person name="Nakamura R."/>
        </authorList>
    </citation>
    <scope>NUCLEOTIDE SEQUENCE [LARGE SCALE GENOMIC DNA]</scope>
    <source>
        <strain evidence="7 9">110S</strain>
    </source>
</reference>
<organism evidence="7 9">
    <name type="scientific">Ardenticatena maritima</name>
    <dbReference type="NCBI Taxonomy" id="872965"/>
    <lineage>
        <taxon>Bacteria</taxon>
        <taxon>Bacillati</taxon>
        <taxon>Chloroflexota</taxon>
        <taxon>Ardenticatenia</taxon>
        <taxon>Ardenticatenales</taxon>
        <taxon>Ardenticatenaceae</taxon>
        <taxon>Ardenticatena</taxon>
    </lineage>
</organism>
<dbReference type="InParanoid" id="A0A0M8KB42"/>
<feature type="binding site" evidence="6">
    <location>
        <position position="105"/>
    </location>
    <ligand>
        <name>S-adenosyl-L-methionine</name>
        <dbReference type="ChEBI" id="CHEBI:59789"/>
    </ligand>
</feature>
<dbReference type="GO" id="GO:0070475">
    <property type="term" value="P:rRNA base methylation"/>
    <property type="evidence" value="ECO:0007669"/>
    <property type="project" value="UniProtKB-UniRule"/>
</dbReference>
<keyword evidence="4 6" id="KW-0808">Transferase</keyword>
<evidence type="ECO:0000256" key="1">
    <source>
        <dbReference type="ARBA" id="ARBA00010396"/>
    </source>
</evidence>
<dbReference type="EC" id="2.1.1.199" evidence="6"/>
<keyword evidence="5 6" id="KW-0949">S-adenosyl-L-methionine</keyword>
<dbReference type="Gene3D" id="3.40.50.150">
    <property type="entry name" value="Vaccinia Virus protein VP39"/>
    <property type="match status" value="1"/>
</dbReference>
<comment type="similarity">
    <text evidence="1 6">Belongs to the methyltransferase superfamily. RsmH family.</text>
</comment>
<dbReference type="OrthoDB" id="9806637at2"/>
<name>A0A0M8KB42_9CHLR</name>
<protein>
    <recommendedName>
        <fullName evidence="6">Ribosomal RNA small subunit methyltransferase H</fullName>
        <ecNumber evidence="6">2.1.1.199</ecNumber>
    </recommendedName>
    <alternativeName>
        <fullName evidence="6">16S rRNA m(4)C1402 methyltransferase</fullName>
    </alternativeName>
    <alternativeName>
        <fullName evidence="6">rRNA (cytosine-N(4)-)-methyltransferase RsmH</fullName>
    </alternativeName>
</protein>
<dbReference type="EMBL" id="BBZA01000292">
    <property type="protein sequence ID" value="GAP64621.1"/>
    <property type="molecule type" value="Genomic_DNA"/>
</dbReference>
<reference evidence="9" key="3">
    <citation type="submission" date="2015-08" db="EMBL/GenBank/DDBJ databases">
        <title>Draft Genome Sequence of a Heterotrophic Facultative Anaerobic Bacterium Ardenticatena maritima Strain 110S.</title>
        <authorList>
            <person name="Kawaichi S."/>
            <person name="Yoshida T."/>
            <person name="Sako Y."/>
            <person name="Nakamura R."/>
        </authorList>
    </citation>
    <scope>NUCLEOTIDE SEQUENCE [LARGE SCALE GENOMIC DNA]</scope>
    <source>
        <strain evidence="9">110S</strain>
    </source>
</reference>
<dbReference type="NCBIfam" id="TIGR00006">
    <property type="entry name" value="16S rRNA (cytosine(1402)-N(4))-methyltransferase RsmH"/>
    <property type="match status" value="1"/>
</dbReference>